<dbReference type="InterPro" id="IPR036291">
    <property type="entry name" value="NAD(P)-bd_dom_sf"/>
</dbReference>
<evidence type="ECO:0000313" key="4">
    <source>
        <dbReference type="Proteomes" id="UP000239089"/>
    </source>
</evidence>
<feature type="domain" description="Alcohol dehydrogenase-like N-terminal" evidence="2">
    <location>
        <begin position="25"/>
        <end position="111"/>
    </location>
</feature>
<proteinExistence type="predicted"/>
<dbReference type="InterPro" id="IPR011032">
    <property type="entry name" value="GroES-like_sf"/>
</dbReference>
<dbReference type="SUPFAM" id="SSF50129">
    <property type="entry name" value="GroES-like"/>
    <property type="match status" value="1"/>
</dbReference>
<evidence type="ECO:0000313" key="3">
    <source>
        <dbReference type="EMBL" id="PPQ32251.1"/>
    </source>
</evidence>
<dbReference type="GO" id="GO:0036354">
    <property type="term" value="F:bacteriochlorophyllide-a dehydrogenase activity"/>
    <property type="evidence" value="ECO:0007669"/>
    <property type="project" value="InterPro"/>
</dbReference>
<gene>
    <name evidence="3" type="ORF">CCR94_06275</name>
</gene>
<dbReference type="InterPro" id="IPR005903">
    <property type="entry name" value="BchC"/>
</dbReference>
<dbReference type="NCBIfam" id="TIGR01202">
    <property type="entry name" value="bchC"/>
    <property type="match status" value="1"/>
</dbReference>
<dbReference type="AlphaFoldDB" id="A0A2S6NCE5"/>
<keyword evidence="4" id="KW-1185">Reference proteome</keyword>
<dbReference type="PANTHER" id="PTHR43189">
    <property type="entry name" value="ZINC-TYPE ALCOHOL DEHYDROGENASE-LIKE PROTEIN C1198.01-RELATED"/>
    <property type="match status" value="1"/>
</dbReference>
<dbReference type="Gene3D" id="3.90.180.10">
    <property type="entry name" value="Medium-chain alcohol dehydrogenases, catalytic domain"/>
    <property type="match status" value="2"/>
</dbReference>
<dbReference type="Gene3D" id="3.40.50.720">
    <property type="entry name" value="NAD(P)-binding Rossmann-like Domain"/>
    <property type="match status" value="1"/>
</dbReference>
<name>A0A2S6NCE5_9HYPH</name>
<dbReference type="Proteomes" id="UP000239089">
    <property type="component" value="Unassembled WGS sequence"/>
</dbReference>
<dbReference type="EMBL" id="NHSJ01000041">
    <property type="protein sequence ID" value="PPQ32251.1"/>
    <property type="molecule type" value="Genomic_DNA"/>
</dbReference>
<organism evidence="3 4">
    <name type="scientific">Rhodoblastus sphagnicola</name>
    <dbReference type="NCBI Taxonomy" id="333368"/>
    <lineage>
        <taxon>Bacteria</taxon>
        <taxon>Pseudomonadati</taxon>
        <taxon>Pseudomonadota</taxon>
        <taxon>Alphaproteobacteria</taxon>
        <taxon>Hyphomicrobiales</taxon>
        <taxon>Rhodoblastaceae</taxon>
        <taxon>Rhodoblastus</taxon>
    </lineage>
</organism>
<evidence type="ECO:0000256" key="1">
    <source>
        <dbReference type="ARBA" id="ARBA00023002"/>
    </source>
</evidence>
<dbReference type="Pfam" id="PF08240">
    <property type="entry name" value="ADH_N"/>
    <property type="match status" value="1"/>
</dbReference>
<dbReference type="RefSeq" id="WP_104507027.1">
    <property type="nucleotide sequence ID" value="NZ_JACIGC010000002.1"/>
</dbReference>
<protein>
    <submittedName>
        <fullName evidence="3">Chlorophyll synthesis pathway protein BchC</fullName>
    </submittedName>
</protein>
<keyword evidence="1" id="KW-0560">Oxidoreductase</keyword>
<sequence length="310" mass="32432">MQSVAVVMEEPRRLKLASLVLDEPGPADIVVETLWSGVSAGTEKLLYTGRMPLFPGMGYPLVPGYETVGRVIDAGPDSGLAVGANVFVPGAHCFGSVSVVHGGSASHLVVPGARAACVDVALGDRGVLLALAATALHAVNTADASGEALVVGHGALGRLIARLLVGRGVAATVWETNPLRATGAEGYRVLAPGADARRDYRHIIDVSGDAKALDSLIQRLAPRGRITLAGFYEAVGFAFAPAFMREVEFRISAQWAPGDLGETVRLVEAGELSLDGLITHRRDAREAAEAYSVAFEDPTCVKMVLDWSAL</sequence>
<comment type="caution">
    <text evidence="3">The sequence shown here is derived from an EMBL/GenBank/DDBJ whole genome shotgun (WGS) entry which is preliminary data.</text>
</comment>
<dbReference type="OrthoDB" id="9806940at2"/>
<accession>A0A2S6NCE5</accession>
<dbReference type="SUPFAM" id="SSF51735">
    <property type="entry name" value="NAD(P)-binding Rossmann-fold domains"/>
    <property type="match status" value="1"/>
</dbReference>
<reference evidence="3 4" key="1">
    <citation type="journal article" date="2018" name="Arch. Microbiol.">
        <title>New insights into the metabolic potential of the phototrophic purple bacterium Rhodopila globiformis DSM 161(T) from its draft genome sequence and evidence for a vanadium-dependent nitrogenase.</title>
        <authorList>
            <person name="Imhoff J.F."/>
            <person name="Rahn T."/>
            <person name="Kunzel S."/>
            <person name="Neulinger S.C."/>
        </authorList>
    </citation>
    <scope>NUCLEOTIDE SEQUENCE [LARGE SCALE GENOMIC DNA]</scope>
    <source>
        <strain evidence="3 4">DSM 16996</strain>
    </source>
</reference>
<dbReference type="CDD" id="cd08255">
    <property type="entry name" value="2-desacetyl-2-hydroxyethyl_bacteriochlorophyllide_like"/>
    <property type="match status" value="1"/>
</dbReference>
<dbReference type="InterPro" id="IPR013154">
    <property type="entry name" value="ADH-like_N"/>
</dbReference>
<dbReference type="PANTHER" id="PTHR43189:SF1">
    <property type="entry name" value="ZINC-TYPE ALCOHOL DEHYDROGENASE-LIKE PROTEIN C1198.01"/>
    <property type="match status" value="1"/>
</dbReference>
<evidence type="ECO:0000259" key="2">
    <source>
        <dbReference type="Pfam" id="PF08240"/>
    </source>
</evidence>